<evidence type="ECO:0000256" key="1">
    <source>
        <dbReference type="ARBA" id="ARBA00004141"/>
    </source>
</evidence>
<dbReference type="Gene3D" id="3.30.70.1350">
    <property type="entry name" value="Cation efflux protein, cytoplasmic domain"/>
    <property type="match status" value="1"/>
</dbReference>
<comment type="similarity">
    <text evidence="2">Belongs to the cation diffusion facilitator (CDF) transporter (TC 2.A.4) family. SLC30A subfamily.</text>
</comment>
<protein>
    <submittedName>
        <fullName evidence="12">Cation transporter</fullName>
    </submittedName>
</protein>
<proteinExistence type="inferred from homology"/>
<evidence type="ECO:0000313" key="12">
    <source>
        <dbReference type="EMBL" id="NHF61686.1"/>
    </source>
</evidence>
<evidence type="ECO:0000256" key="5">
    <source>
        <dbReference type="ARBA" id="ARBA00022989"/>
    </source>
</evidence>
<evidence type="ECO:0000259" key="10">
    <source>
        <dbReference type="Pfam" id="PF01545"/>
    </source>
</evidence>
<feature type="transmembrane region" description="Helical" evidence="9">
    <location>
        <begin position="172"/>
        <end position="190"/>
    </location>
</feature>
<comment type="subcellular location">
    <subcellularLocation>
        <location evidence="1">Membrane</location>
        <topology evidence="1">Multi-pass membrane protein</topology>
    </subcellularLocation>
</comment>
<dbReference type="GO" id="GO:0005385">
    <property type="term" value="F:zinc ion transmembrane transporter activity"/>
    <property type="evidence" value="ECO:0007669"/>
    <property type="project" value="TreeGrafter"/>
</dbReference>
<feature type="domain" description="Cation efflux protein transmembrane" evidence="10">
    <location>
        <begin position="28"/>
        <end position="220"/>
    </location>
</feature>
<feature type="region of interest" description="Disordered" evidence="8">
    <location>
        <begin position="1"/>
        <end position="22"/>
    </location>
</feature>
<evidence type="ECO:0000259" key="11">
    <source>
        <dbReference type="Pfam" id="PF16916"/>
    </source>
</evidence>
<sequence length="314" mass="32651">MAEHPASSTPPPRRRGHDHAHSASRSRLLAAMAIVAVVLVVQLVGAVLTGSLALAADSGHVASDLVGLIVALIALTVARRPATERQTYGYRRAEVFGAALNAGILLAVAALVAVEATSRLLAPEAGEVQSLPMLLVAVAGLLGNIAGALLLRGEAQHSLNMRGAYLEVLGDLLGSLAVIAAAGVILLTGWAPADAVASLVIVAMIVPRALVLLRDVLRVLSQAAPPETSIAEIREHVLAAPGVVGVHDVHVWSITSGASVFSAHVVVRDDVFDGDRASALLAHLDECLDEHFDVAHSTFQLEPQGHERRESVHP</sequence>
<evidence type="ECO:0000256" key="4">
    <source>
        <dbReference type="ARBA" id="ARBA00022692"/>
    </source>
</evidence>
<dbReference type="SUPFAM" id="SSF161111">
    <property type="entry name" value="Cation efflux protein transmembrane domain-like"/>
    <property type="match status" value="1"/>
</dbReference>
<reference evidence="12 13" key="1">
    <citation type="submission" date="2020-03" db="EMBL/GenBank/DDBJ databases">
        <title>Chryseoglobus sp. isolated from a deep-sea seamount.</title>
        <authorList>
            <person name="Zhang D.-C."/>
        </authorList>
    </citation>
    <scope>NUCLEOTIDE SEQUENCE [LARGE SCALE GENOMIC DNA]</scope>
    <source>
        <strain evidence="12 13">KN1116</strain>
    </source>
</reference>
<dbReference type="InterPro" id="IPR002524">
    <property type="entry name" value="Cation_efflux"/>
</dbReference>
<feature type="transmembrane region" description="Helical" evidence="9">
    <location>
        <begin position="98"/>
        <end position="118"/>
    </location>
</feature>
<dbReference type="Pfam" id="PF16916">
    <property type="entry name" value="ZT_dimer"/>
    <property type="match status" value="1"/>
</dbReference>
<keyword evidence="7 9" id="KW-0472">Membrane</keyword>
<accession>A0A9E5JMK8</accession>
<feature type="compositionally biased region" description="Basic residues" evidence="8">
    <location>
        <begin position="12"/>
        <end position="22"/>
    </location>
</feature>
<keyword evidence="13" id="KW-1185">Reference proteome</keyword>
<feature type="domain" description="Cation efflux protein cytoplasmic" evidence="11">
    <location>
        <begin position="225"/>
        <end position="303"/>
    </location>
</feature>
<keyword evidence="3" id="KW-0813">Transport</keyword>
<evidence type="ECO:0000256" key="9">
    <source>
        <dbReference type="SAM" id="Phobius"/>
    </source>
</evidence>
<dbReference type="EMBL" id="VIKT02000001">
    <property type="protein sequence ID" value="NHF61686.1"/>
    <property type="molecule type" value="Genomic_DNA"/>
</dbReference>
<organism evidence="12 13">
    <name type="scientific">Microcella pacifica</name>
    <dbReference type="NCBI Taxonomy" id="2591847"/>
    <lineage>
        <taxon>Bacteria</taxon>
        <taxon>Bacillati</taxon>
        <taxon>Actinomycetota</taxon>
        <taxon>Actinomycetes</taxon>
        <taxon>Micrococcales</taxon>
        <taxon>Microbacteriaceae</taxon>
        <taxon>Microcella</taxon>
    </lineage>
</organism>
<keyword evidence="5 9" id="KW-1133">Transmembrane helix</keyword>
<feature type="transmembrane region" description="Helical" evidence="9">
    <location>
        <begin position="28"/>
        <end position="55"/>
    </location>
</feature>
<dbReference type="PANTHER" id="PTHR11562">
    <property type="entry name" value="CATION EFFLUX PROTEIN/ ZINC TRANSPORTER"/>
    <property type="match status" value="1"/>
</dbReference>
<evidence type="ECO:0000256" key="8">
    <source>
        <dbReference type="SAM" id="MobiDB-lite"/>
    </source>
</evidence>
<dbReference type="Gene3D" id="1.20.1510.10">
    <property type="entry name" value="Cation efflux protein transmembrane domain"/>
    <property type="match status" value="1"/>
</dbReference>
<dbReference type="OrthoDB" id="9809646at2"/>
<feature type="transmembrane region" description="Helical" evidence="9">
    <location>
        <begin position="196"/>
        <end position="213"/>
    </location>
</feature>
<evidence type="ECO:0000256" key="2">
    <source>
        <dbReference type="ARBA" id="ARBA00008873"/>
    </source>
</evidence>
<dbReference type="Pfam" id="PF01545">
    <property type="entry name" value="Cation_efflux"/>
    <property type="match status" value="1"/>
</dbReference>
<name>A0A9E5JMK8_9MICO</name>
<dbReference type="InterPro" id="IPR027470">
    <property type="entry name" value="Cation_efflux_CTD"/>
</dbReference>
<gene>
    <name evidence="12" type="ORF">FK219_000260</name>
</gene>
<comment type="caution">
    <text evidence="12">The sequence shown here is derived from an EMBL/GenBank/DDBJ whole genome shotgun (WGS) entry which is preliminary data.</text>
</comment>
<keyword evidence="6" id="KW-0406">Ion transport</keyword>
<feature type="transmembrane region" description="Helical" evidence="9">
    <location>
        <begin position="130"/>
        <end position="151"/>
    </location>
</feature>
<dbReference type="PANTHER" id="PTHR11562:SF17">
    <property type="entry name" value="RE54080P-RELATED"/>
    <property type="match status" value="1"/>
</dbReference>
<dbReference type="AlphaFoldDB" id="A0A9E5JMK8"/>
<evidence type="ECO:0000256" key="7">
    <source>
        <dbReference type="ARBA" id="ARBA00023136"/>
    </source>
</evidence>
<dbReference type="InterPro" id="IPR058533">
    <property type="entry name" value="Cation_efflux_TM"/>
</dbReference>
<evidence type="ECO:0000313" key="13">
    <source>
        <dbReference type="Proteomes" id="UP000818266"/>
    </source>
</evidence>
<keyword evidence="4 9" id="KW-0812">Transmembrane</keyword>
<dbReference type="RefSeq" id="WP_152581898.1">
    <property type="nucleotide sequence ID" value="NZ_JAVJPO010000008.1"/>
</dbReference>
<dbReference type="NCBIfam" id="TIGR01297">
    <property type="entry name" value="CDF"/>
    <property type="match status" value="1"/>
</dbReference>
<evidence type="ECO:0000256" key="3">
    <source>
        <dbReference type="ARBA" id="ARBA00022448"/>
    </source>
</evidence>
<dbReference type="InterPro" id="IPR050681">
    <property type="entry name" value="CDF/SLC30A"/>
</dbReference>
<dbReference type="InterPro" id="IPR027469">
    <property type="entry name" value="Cation_efflux_TMD_sf"/>
</dbReference>
<dbReference type="SUPFAM" id="SSF160240">
    <property type="entry name" value="Cation efflux protein cytoplasmic domain-like"/>
    <property type="match status" value="1"/>
</dbReference>
<dbReference type="GO" id="GO:0005886">
    <property type="term" value="C:plasma membrane"/>
    <property type="evidence" value="ECO:0007669"/>
    <property type="project" value="TreeGrafter"/>
</dbReference>
<feature type="transmembrane region" description="Helical" evidence="9">
    <location>
        <begin position="61"/>
        <end position="78"/>
    </location>
</feature>
<dbReference type="Proteomes" id="UP000818266">
    <property type="component" value="Unassembled WGS sequence"/>
</dbReference>
<dbReference type="InterPro" id="IPR036837">
    <property type="entry name" value="Cation_efflux_CTD_sf"/>
</dbReference>
<evidence type="ECO:0000256" key="6">
    <source>
        <dbReference type="ARBA" id="ARBA00023065"/>
    </source>
</evidence>